<evidence type="ECO:0000313" key="9">
    <source>
        <dbReference type="Proteomes" id="UP000273405"/>
    </source>
</evidence>
<dbReference type="PANTHER" id="PTHR30238:SF0">
    <property type="entry name" value="THYLAKOID MEMBRANE PROTEIN TERC, CHLOROPLASTIC"/>
    <property type="match status" value="1"/>
</dbReference>
<keyword evidence="5 7" id="KW-0472">Membrane</keyword>
<reference evidence="9" key="1">
    <citation type="submission" date="2018-09" db="EMBL/GenBank/DDBJ databases">
        <authorList>
            <person name="Livingstone P.G."/>
            <person name="Whitworth D.E."/>
        </authorList>
    </citation>
    <scope>NUCLEOTIDE SEQUENCE [LARGE SCALE GENOMIC DNA]</scope>
    <source>
        <strain evidence="9">CA040B</strain>
    </source>
</reference>
<feature type="transmembrane region" description="Helical" evidence="7">
    <location>
        <begin position="257"/>
        <end position="276"/>
    </location>
</feature>
<organism evidence="8 9">
    <name type="scientific">Corallococcus sicarius</name>
    <dbReference type="NCBI Taxonomy" id="2316726"/>
    <lineage>
        <taxon>Bacteria</taxon>
        <taxon>Pseudomonadati</taxon>
        <taxon>Myxococcota</taxon>
        <taxon>Myxococcia</taxon>
        <taxon>Myxococcales</taxon>
        <taxon>Cystobacterineae</taxon>
        <taxon>Myxococcaceae</taxon>
        <taxon>Corallococcus</taxon>
    </lineage>
</organism>
<comment type="similarity">
    <text evidence="2">Belongs to the TerC family.</text>
</comment>
<dbReference type="InterPro" id="IPR005496">
    <property type="entry name" value="Integral_membrane_TerC"/>
</dbReference>
<evidence type="ECO:0000256" key="3">
    <source>
        <dbReference type="ARBA" id="ARBA00022692"/>
    </source>
</evidence>
<feature type="transmembrane region" description="Helical" evidence="7">
    <location>
        <begin position="43"/>
        <end position="63"/>
    </location>
</feature>
<feature type="transmembrane region" description="Helical" evidence="7">
    <location>
        <begin position="282"/>
        <end position="304"/>
    </location>
</feature>
<protein>
    <submittedName>
        <fullName evidence="8">TerC family protein</fullName>
    </submittedName>
</protein>
<evidence type="ECO:0000313" key="8">
    <source>
        <dbReference type="EMBL" id="RKH32573.1"/>
    </source>
</evidence>
<feature type="transmembrane region" description="Helical" evidence="7">
    <location>
        <begin position="229"/>
        <end position="250"/>
    </location>
</feature>
<dbReference type="InterPro" id="IPR022369">
    <property type="entry name" value="Integral_membrane_TerC_rswitch"/>
</dbReference>
<dbReference type="Proteomes" id="UP000273405">
    <property type="component" value="Unassembled WGS sequence"/>
</dbReference>
<dbReference type="PANTHER" id="PTHR30238">
    <property type="entry name" value="MEMBRANE BOUND PREDICTED REDOX MODULATOR"/>
    <property type="match status" value="1"/>
</dbReference>
<dbReference type="Pfam" id="PF03741">
    <property type="entry name" value="TerC"/>
    <property type="match status" value="1"/>
</dbReference>
<comment type="caution">
    <text evidence="8">The sequence shown here is derived from an EMBL/GenBank/DDBJ whole genome shotgun (WGS) entry which is preliminary data.</text>
</comment>
<feature type="region of interest" description="Disordered" evidence="6">
    <location>
        <begin position="310"/>
        <end position="329"/>
    </location>
</feature>
<evidence type="ECO:0000256" key="1">
    <source>
        <dbReference type="ARBA" id="ARBA00004141"/>
    </source>
</evidence>
<feature type="transmembrane region" description="Helical" evidence="7">
    <location>
        <begin position="136"/>
        <end position="154"/>
    </location>
</feature>
<name>A0A3A8MKI7_9BACT</name>
<proteinExistence type="inferred from homology"/>
<feature type="transmembrane region" description="Helical" evidence="7">
    <location>
        <begin position="83"/>
        <end position="101"/>
    </location>
</feature>
<feature type="transmembrane region" description="Helical" evidence="7">
    <location>
        <begin position="199"/>
        <end position="223"/>
    </location>
</feature>
<keyword evidence="9" id="KW-1185">Reference proteome</keyword>
<accession>A0A3A8MKI7</accession>
<dbReference type="NCBIfam" id="TIGR03718">
    <property type="entry name" value="R_switched_Alx"/>
    <property type="match status" value="1"/>
</dbReference>
<dbReference type="GO" id="GO:0016020">
    <property type="term" value="C:membrane"/>
    <property type="evidence" value="ECO:0007669"/>
    <property type="project" value="UniProtKB-SubCell"/>
</dbReference>
<dbReference type="AlphaFoldDB" id="A0A3A8MKI7"/>
<dbReference type="EMBL" id="RAWG01000407">
    <property type="protein sequence ID" value="RKH32573.1"/>
    <property type="molecule type" value="Genomic_DNA"/>
</dbReference>
<evidence type="ECO:0000256" key="5">
    <source>
        <dbReference type="ARBA" id="ARBA00023136"/>
    </source>
</evidence>
<gene>
    <name evidence="8" type="ORF">D7X12_37115</name>
</gene>
<evidence type="ECO:0000256" key="2">
    <source>
        <dbReference type="ARBA" id="ARBA00007511"/>
    </source>
</evidence>
<evidence type="ECO:0000256" key="6">
    <source>
        <dbReference type="SAM" id="MobiDB-lite"/>
    </source>
</evidence>
<sequence>MESIHSLASPGMWAGFIAFVFAMLALDLGVFHRKAHAISFKEAGAWSAVWVSLALTFNGILWWRFGSGPGMEFLTGYLIEKSLSVDNIFVFVVIFSALKIPAIYQHRVLFWGILSALVLRAVMIFAGVAMLERFHWLIYVFGAFLILTGVKLFVQRNHEDHPEDGWLMRTARRVIPSTPRFDGQKFLTVENGRKLATPLLMALLLVEASDVLFALDSIPAIFAVTRDPFIVFTSNIFAILGLRSLFFLMAGAMEKFSYLKVGLSGVLIFVGAKMALVDVVHLSPAVSLGVIALVLGASIVASLVKARHTPPQGPSATDAAHKLSPAAKT</sequence>
<dbReference type="OrthoDB" id="9783692at2"/>
<comment type="subcellular location">
    <subcellularLocation>
        <location evidence="1">Membrane</location>
        <topology evidence="1">Multi-pass membrane protein</topology>
    </subcellularLocation>
</comment>
<evidence type="ECO:0000256" key="7">
    <source>
        <dbReference type="SAM" id="Phobius"/>
    </source>
</evidence>
<feature type="transmembrane region" description="Helical" evidence="7">
    <location>
        <begin position="12"/>
        <end position="31"/>
    </location>
</feature>
<keyword evidence="3 7" id="KW-0812">Transmembrane</keyword>
<evidence type="ECO:0000256" key="4">
    <source>
        <dbReference type="ARBA" id="ARBA00022989"/>
    </source>
</evidence>
<keyword evidence="4 7" id="KW-1133">Transmembrane helix</keyword>
<feature type="transmembrane region" description="Helical" evidence="7">
    <location>
        <begin position="108"/>
        <end position="130"/>
    </location>
</feature>